<dbReference type="OrthoDB" id="661986at2"/>
<feature type="transmembrane region" description="Helical" evidence="1">
    <location>
        <begin position="127"/>
        <end position="151"/>
    </location>
</feature>
<evidence type="ECO:0000313" key="3">
    <source>
        <dbReference type="Proteomes" id="UP000318815"/>
    </source>
</evidence>
<organism evidence="2 3">
    <name type="scientific">Chitinophaga pinensis</name>
    <dbReference type="NCBI Taxonomy" id="79329"/>
    <lineage>
        <taxon>Bacteria</taxon>
        <taxon>Pseudomonadati</taxon>
        <taxon>Bacteroidota</taxon>
        <taxon>Chitinophagia</taxon>
        <taxon>Chitinophagales</taxon>
        <taxon>Chitinophagaceae</taxon>
        <taxon>Chitinophaga</taxon>
    </lineage>
</organism>
<keyword evidence="1" id="KW-0812">Transmembrane</keyword>
<dbReference type="RefSeq" id="WP_146305895.1">
    <property type="nucleotide sequence ID" value="NZ_VOHS01000013.1"/>
</dbReference>
<feature type="transmembrane region" description="Helical" evidence="1">
    <location>
        <begin position="101"/>
        <end position="121"/>
    </location>
</feature>
<reference evidence="2 3" key="1">
    <citation type="submission" date="2019-08" db="EMBL/GenBank/DDBJ databases">
        <title>Whole genome sequencing of chitin degrading bacteria Chitinophaga pinensis YS16.</title>
        <authorList>
            <person name="Singh R.P."/>
            <person name="Manchanda G."/>
            <person name="Maurya I.K."/>
            <person name="Joshi N.K."/>
            <person name="Srivastava A.K."/>
        </authorList>
    </citation>
    <scope>NUCLEOTIDE SEQUENCE [LARGE SCALE GENOMIC DNA]</scope>
    <source>
        <strain evidence="2 3">YS-16</strain>
    </source>
</reference>
<accession>A0A5C6LTF7</accession>
<evidence type="ECO:0000313" key="2">
    <source>
        <dbReference type="EMBL" id="TWV99779.1"/>
    </source>
</evidence>
<feature type="transmembrane region" description="Helical" evidence="1">
    <location>
        <begin position="51"/>
        <end position="71"/>
    </location>
</feature>
<evidence type="ECO:0000256" key="1">
    <source>
        <dbReference type="SAM" id="Phobius"/>
    </source>
</evidence>
<protein>
    <submittedName>
        <fullName evidence="2">Uncharacterized protein</fullName>
    </submittedName>
</protein>
<dbReference type="Proteomes" id="UP000318815">
    <property type="component" value="Unassembled WGS sequence"/>
</dbReference>
<keyword evidence="1" id="KW-0472">Membrane</keyword>
<feature type="transmembrane region" description="Helical" evidence="1">
    <location>
        <begin position="17"/>
        <end position="36"/>
    </location>
</feature>
<keyword evidence="1" id="KW-1133">Transmembrane helix</keyword>
<keyword evidence="3" id="KW-1185">Reference proteome</keyword>
<gene>
    <name evidence="2" type="ORF">FEF09_15130</name>
</gene>
<sequence>MNPRINSVLEKFSQRQAIFYFTTNLVINALVPYYGFDDLNNVYLFQGEHPIARFLLPMALLLPFFITIDILNKTTTLLEKEQLVSFIPSKQIKLRFMLKTATINAIFTLVLTLAAMVGVYVCLPENYSFNGILLSVLSGILAGGMAVFFTLQPVRKVKKLYPH</sequence>
<dbReference type="AlphaFoldDB" id="A0A5C6LTF7"/>
<proteinExistence type="predicted"/>
<dbReference type="EMBL" id="VOHS01000013">
    <property type="protein sequence ID" value="TWV99779.1"/>
    <property type="molecule type" value="Genomic_DNA"/>
</dbReference>
<name>A0A5C6LTF7_9BACT</name>
<comment type="caution">
    <text evidence="2">The sequence shown here is derived from an EMBL/GenBank/DDBJ whole genome shotgun (WGS) entry which is preliminary data.</text>
</comment>